<protein>
    <submittedName>
        <fullName evidence="1">Uncharacterized protein</fullName>
    </submittedName>
</protein>
<dbReference type="EMBL" id="JARJLG010000142">
    <property type="protein sequence ID" value="KAJ7737618.1"/>
    <property type="molecule type" value="Genomic_DNA"/>
</dbReference>
<dbReference type="Proteomes" id="UP001215280">
    <property type="component" value="Unassembled WGS sequence"/>
</dbReference>
<evidence type="ECO:0000313" key="1">
    <source>
        <dbReference type="EMBL" id="KAJ7737618.1"/>
    </source>
</evidence>
<gene>
    <name evidence="1" type="ORF">DFH07DRAFT_779300</name>
</gene>
<reference evidence="1" key="1">
    <citation type="submission" date="2023-03" db="EMBL/GenBank/DDBJ databases">
        <title>Massive genome expansion in bonnet fungi (Mycena s.s.) driven by repeated elements and novel gene families across ecological guilds.</title>
        <authorList>
            <consortium name="Lawrence Berkeley National Laboratory"/>
            <person name="Harder C.B."/>
            <person name="Miyauchi S."/>
            <person name="Viragh M."/>
            <person name="Kuo A."/>
            <person name="Thoen E."/>
            <person name="Andreopoulos B."/>
            <person name="Lu D."/>
            <person name="Skrede I."/>
            <person name="Drula E."/>
            <person name="Henrissat B."/>
            <person name="Morin E."/>
            <person name="Kohler A."/>
            <person name="Barry K."/>
            <person name="LaButti K."/>
            <person name="Morin E."/>
            <person name="Salamov A."/>
            <person name="Lipzen A."/>
            <person name="Mereny Z."/>
            <person name="Hegedus B."/>
            <person name="Baldrian P."/>
            <person name="Stursova M."/>
            <person name="Weitz H."/>
            <person name="Taylor A."/>
            <person name="Grigoriev I.V."/>
            <person name="Nagy L.G."/>
            <person name="Martin F."/>
            <person name="Kauserud H."/>
        </authorList>
    </citation>
    <scope>NUCLEOTIDE SEQUENCE</scope>
    <source>
        <strain evidence="1">CBHHK188m</strain>
    </source>
</reference>
<sequence length="281" mass="30986">MARRNPLQSSGPTSANKALCLVAHGWHPREQRSLIRMDMGTPAGVFGLTRTHTRKNRTHVWVGSKTRTGYLRVPKPVGFGFVLGRVRSREIVPAPKPSSQSPGLTKPSQAVLGAWTGLWLWLEVSEAKAGASSRGFECCIHTALWSSVKSTETDLHLPLSTSVYPLSTWVDICLPWRVDTCRQPSATSVYLSLPGYTDSVHPCQANLGSPRPVFTPDYVYLGLPRSQGRHRKTGSVYPVSTLVDRPSVYWKLERSDHLSNSIPIIKARLSVEVFSLSDGSI</sequence>
<organism evidence="1 2">
    <name type="scientific">Mycena maculata</name>
    <dbReference type="NCBI Taxonomy" id="230809"/>
    <lineage>
        <taxon>Eukaryota</taxon>
        <taxon>Fungi</taxon>
        <taxon>Dikarya</taxon>
        <taxon>Basidiomycota</taxon>
        <taxon>Agaricomycotina</taxon>
        <taxon>Agaricomycetes</taxon>
        <taxon>Agaricomycetidae</taxon>
        <taxon>Agaricales</taxon>
        <taxon>Marasmiineae</taxon>
        <taxon>Mycenaceae</taxon>
        <taxon>Mycena</taxon>
    </lineage>
</organism>
<evidence type="ECO:0000313" key="2">
    <source>
        <dbReference type="Proteomes" id="UP001215280"/>
    </source>
</evidence>
<comment type="caution">
    <text evidence="1">The sequence shown here is derived from an EMBL/GenBank/DDBJ whole genome shotgun (WGS) entry which is preliminary data.</text>
</comment>
<proteinExistence type="predicted"/>
<dbReference type="AlphaFoldDB" id="A0AAD7I8R9"/>
<name>A0AAD7I8R9_9AGAR</name>
<keyword evidence="2" id="KW-1185">Reference proteome</keyword>
<accession>A0AAD7I8R9</accession>